<dbReference type="Proteomes" id="UP001139011">
    <property type="component" value="Unassembled WGS sequence"/>
</dbReference>
<dbReference type="RefSeq" id="WP_053355982.1">
    <property type="nucleotide sequence ID" value="NZ_JAIWJX010000002.1"/>
</dbReference>
<keyword evidence="2" id="KW-1185">Reference proteome</keyword>
<dbReference type="EMBL" id="JAIWJX010000002">
    <property type="protein sequence ID" value="MCK6255395.1"/>
    <property type="molecule type" value="Genomic_DNA"/>
</dbReference>
<dbReference type="PROSITE" id="PS51257">
    <property type="entry name" value="PROKAR_LIPOPROTEIN"/>
    <property type="match status" value="1"/>
</dbReference>
<proteinExistence type="predicted"/>
<sequence>MRRAGVLAAGLLLTVLTSCQGSMLVDGELKLDRHSKGHYPRSYKPVSIEKTEDVIPFKAHLPEFIPYKYEKPKIVITDWGKKKKLQLETEYGRKDQKTEKGFIALKIFNHKNLVSELIKNKKYEDTLELEDGTEAYFAYFGNYAELFWLADEEEYDLRHMFANEYSEKQLKKELLRIANSMN</sequence>
<protein>
    <recommendedName>
        <fullName evidence="3">DUF4367 domain-containing protein</fullName>
    </recommendedName>
</protein>
<evidence type="ECO:0000313" key="2">
    <source>
        <dbReference type="Proteomes" id="UP001139011"/>
    </source>
</evidence>
<dbReference type="AlphaFoldDB" id="A0A9X1X929"/>
<evidence type="ECO:0000313" key="1">
    <source>
        <dbReference type="EMBL" id="MCK6255395.1"/>
    </source>
</evidence>
<gene>
    <name evidence="1" type="ORF">LCY76_01985</name>
</gene>
<organism evidence="1 2">
    <name type="scientific">Fictibacillus marinisediminis</name>
    <dbReference type="NCBI Taxonomy" id="2878389"/>
    <lineage>
        <taxon>Bacteria</taxon>
        <taxon>Bacillati</taxon>
        <taxon>Bacillota</taxon>
        <taxon>Bacilli</taxon>
        <taxon>Bacillales</taxon>
        <taxon>Fictibacillaceae</taxon>
        <taxon>Fictibacillus</taxon>
    </lineage>
</organism>
<reference evidence="1" key="1">
    <citation type="submission" date="2021-09" db="EMBL/GenBank/DDBJ databases">
        <title>Genome analysis of Fictibacillus sp. KIGAM418 isolated from marine sediment.</title>
        <authorList>
            <person name="Seo M.-J."/>
            <person name="Cho E.-S."/>
            <person name="Hwang C.Y."/>
        </authorList>
    </citation>
    <scope>NUCLEOTIDE SEQUENCE</scope>
    <source>
        <strain evidence="1">KIGAM418</strain>
    </source>
</reference>
<evidence type="ECO:0008006" key="3">
    <source>
        <dbReference type="Google" id="ProtNLM"/>
    </source>
</evidence>
<accession>A0A9X1X929</accession>
<comment type="caution">
    <text evidence="1">The sequence shown here is derived from an EMBL/GenBank/DDBJ whole genome shotgun (WGS) entry which is preliminary data.</text>
</comment>
<name>A0A9X1X929_9BACL</name>